<evidence type="ECO:0000256" key="2">
    <source>
        <dbReference type="ARBA" id="ARBA00008000"/>
    </source>
</evidence>
<evidence type="ECO:0000256" key="6">
    <source>
        <dbReference type="ARBA" id="ARBA00038897"/>
    </source>
</evidence>
<proteinExistence type="inferred from homology"/>
<dbReference type="GO" id="GO:0008720">
    <property type="term" value="F:D-lactate dehydrogenase (NAD+) activity"/>
    <property type="evidence" value="ECO:0007669"/>
    <property type="project" value="TreeGrafter"/>
</dbReference>
<dbReference type="EC" id="1.1.2.4" evidence="6"/>
<dbReference type="GO" id="GO:1903457">
    <property type="term" value="P:lactate catabolic process"/>
    <property type="evidence" value="ECO:0007669"/>
    <property type="project" value="TreeGrafter"/>
</dbReference>
<dbReference type="Gene3D" id="1.10.45.10">
    <property type="entry name" value="Vanillyl-alcohol Oxidase, Chain A, domain 4"/>
    <property type="match status" value="1"/>
</dbReference>
<name>A0A7S2HJ73_9STRA</name>
<dbReference type="FunFam" id="1.10.45.10:FF:000001">
    <property type="entry name" value="D-lactate dehydrogenase mitochondrial"/>
    <property type="match status" value="1"/>
</dbReference>
<dbReference type="AlphaFoldDB" id="A0A7S2HJ73"/>
<sequence length="221" mass="23929">MARCELLDATTIVAFNSFNGEVDNLPEVPHLFVEFEGLSDSDVTQQTELAAEVLTDCGGERIRFAADEDERRRLWKARHSTYYAALALRPGSRGIVTDACVPLSELADIMFATAADMEELGVIGPMLGHAGDGNFHCILLVKDDDPPEYTEALRQVNHRLIERTLSVGGTCTGEHGVGHGKARYLIDQFGVHGVGAMKAIKNALDPLGIMNPGKVIPIFGP</sequence>
<dbReference type="GO" id="GO:0050660">
    <property type="term" value="F:flavin adenine dinucleotide binding"/>
    <property type="evidence" value="ECO:0007669"/>
    <property type="project" value="InterPro"/>
</dbReference>
<dbReference type="FunFam" id="3.30.70.2740:FF:000001">
    <property type="entry name" value="D-lactate dehydrogenase mitochondrial"/>
    <property type="match status" value="1"/>
</dbReference>
<evidence type="ECO:0000256" key="5">
    <source>
        <dbReference type="ARBA" id="ARBA00023002"/>
    </source>
</evidence>
<organism evidence="8">
    <name type="scientific">Octactis speculum</name>
    <dbReference type="NCBI Taxonomy" id="3111310"/>
    <lineage>
        <taxon>Eukaryota</taxon>
        <taxon>Sar</taxon>
        <taxon>Stramenopiles</taxon>
        <taxon>Ochrophyta</taxon>
        <taxon>Dictyochophyceae</taxon>
        <taxon>Dictyochales</taxon>
        <taxon>Dictyochaceae</taxon>
        <taxon>Octactis</taxon>
    </lineage>
</organism>
<comment type="cofactor">
    <cofactor evidence="1">
        <name>FAD</name>
        <dbReference type="ChEBI" id="CHEBI:57692"/>
    </cofactor>
</comment>
<evidence type="ECO:0000259" key="7">
    <source>
        <dbReference type="Pfam" id="PF02913"/>
    </source>
</evidence>
<dbReference type="InterPro" id="IPR016171">
    <property type="entry name" value="Vanillyl_alc_oxidase_C-sub2"/>
</dbReference>
<evidence type="ECO:0000256" key="1">
    <source>
        <dbReference type="ARBA" id="ARBA00001974"/>
    </source>
</evidence>
<dbReference type="PANTHER" id="PTHR11748">
    <property type="entry name" value="D-LACTATE DEHYDROGENASE"/>
    <property type="match status" value="1"/>
</dbReference>
<evidence type="ECO:0000313" key="8">
    <source>
        <dbReference type="EMBL" id="CAD9492327.1"/>
    </source>
</evidence>
<feature type="domain" description="FAD-binding oxidoreductase/transferase type 4 C-terminal" evidence="7">
    <location>
        <begin position="2"/>
        <end position="215"/>
    </location>
</feature>
<dbReference type="Gene3D" id="3.30.70.2740">
    <property type="match status" value="1"/>
</dbReference>
<dbReference type="EMBL" id="HBGS01061602">
    <property type="protein sequence ID" value="CAD9492327.1"/>
    <property type="molecule type" value="Transcribed_RNA"/>
</dbReference>
<accession>A0A7S2HJ73</accession>
<dbReference type="PANTHER" id="PTHR11748:SF111">
    <property type="entry name" value="D-LACTATE DEHYDROGENASE, MITOCHONDRIAL-RELATED"/>
    <property type="match status" value="1"/>
</dbReference>
<evidence type="ECO:0000256" key="4">
    <source>
        <dbReference type="ARBA" id="ARBA00022827"/>
    </source>
</evidence>
<dbReference type="Pfam" id="PF02913">
    <property type="entry name" value="FAD-oxidase_C"/>
    <property type="match status" value="1"/>
</dbReference>
<evidence type="ECO:0000256" key="3">
    <source>
        <dbReference type="ARBA" id="ARBA00022630"/>
    </source>
</evidence>
<dbReference type="GO" id="GO:0004458">
    <property type="term" value="F:D-lactate dehydrogenase (cytochrome) activity"/>
    <property type="evidence" value="ECO:0007669"/>
    <property type="project" value="UniProtKB-EC"/>
</dbReference>
<dbReference type="GO" id="GO:0005739">
    <property type="term" value="C:mitochondrion"/>
    <property type="evidence" value="ECO:0007669"/>
    <property type="project" value="TreeGrafter"/>
</dbReference>
<gene>
    <name evidence="8" type="ORF">DSPE1174_LOCUS32156</name>
</gene>
<dbReference type="SUPFAM" id="SSF55103">
    <property type="entry name" value="FAD-linked oxidases, C-terminal domain"/>
    <property type="match status" value="1"/>
</dbReference>
<keyword evidence="5" id="KW-0560">Oxidoreductase</keyword>
<keyword evidence="3" id="KW-0285">Flavoprotein</keyword>
<dbReference type="InterPro" id="IPR004113">
    <property type="entry name" value="FAD-bd_oxidored_4_C"/>
</dbReference>
<reference evidence="8" key="1">
    <citation type="submission" date="2021-01" db="EMBL/GenBank/DDBJ databases">
        <authorList>
            <person name="Corre E."/>
            <person name="Pelletier E."/>
            <person name="Niang G."/>
            <person name="Scheremetjew M."/>
            <person name="Finn R."/>
            <person name="Kale V."/>
            <person name="Holt S."/>
            <person name="Cochrane G."/>
            <person name="Meng A."/>
            <person name="Brown T."/>
            <person name="Cohen L."/>
        </authorList>
    </citation>
    <scope>NUCLEOTIDE SEQUENCE</scope>
    <source>
        <strain evidence="8">CCMP1381</strain>
    </source>
</reference>
<keyword evidence="4" id="KW-0274">FAD</keyword>
<protein>
    <recommendedName>
        <fullName evidence="6">D-lactate dehydrogenase (cytochrome)</fullName>
        <ecNumber evidence="6">1.1.2.4</ecNumber>
    </recommendedName>
</protein>
<comment type="similarity">
    <text evidence="2">Belongs to the FAD-binding oxidoreductase/transferase type 4 family.</text>
</comment>
<dbReference type="InterPro" id="IPR016164">
    <property type="entry name" value="FAD-linked_Oxase-like_C"/>
</dbReference>